<accession>A0AAV5CVG1</accession>
<protein>
    <recommendedName>
        <fullName evidence="2">tRNA pseudouridine(55) synthase</fullName>
        <ecNumber evidence="2">5.4.99.25</ecNumber>
    </recommendedName>
</protein>
<feature type="region of interest" description="Disordered" evidence="5">
    <location>
        <begin position="220"/>
        <end position="257"/>
    </location>
</feature>
<dbReference type="Proteomes" id="UP001054889">
    <property type="component" value="Unassembled WGS sequence"/>
</dbReference>
<dbReference type="PANTHER" id="PTHR21568">
    <property type="entry name" value="TRNA PSEUDOURIDINE SYNTHASE PUS10"/>
    <property type="match status" value="1"/>
</dbReference>
<dbReference type="PANTHER" id="PTHR21568:SF0">
    <property type="entry name" value="TRNA PSEUDOURIDINE SYNTHASE PUS10"/>
    <property type="match status" value="1"/>
</dbReference>
<proteinExistence type="inferred from homology"/>
<dbReference type="InterPro" id="IPR048742">
    <property type="entry name" value="Pus10_N_euk"/>
</dbReference>
<dbReference type="Gene3D" id="3.30.70.2510">
    <property type="match status" value="2"/>
</dbReference>
<comment type="similarity">
    <text evidence="1">Belongs to the pseudouridine synthase Pus10 family.</text>
</comment>
<reference evidence="8" key="2">
    <citation type="submission" date="2021-12" db="EMBL/GenBank/DDBJ databases">
        <title>Resequencing data analysis of finger millet.</title>
        <authorList>
            <person name="Hatakeyama M."/>
            <person name="Aluri S."/>
            <person name="Balachadran M.T."/>
            <person name="Sivarajan S.R."/>
            <person name="Poveda L."/>
            <person name="Shimizu-Inatsugi R."/>
            <person name="Schlapbach R."/>
            <person name="Sreeman S.M."/>
            <person name="Shimizu K.K."/>
        </authorList>
    </citation>
    <scope>NUCLEOTIDE SEQUENCE</scope>
</reference>
<dbReference type="Pfam" id="PF21238">
    <property type="entry name" value="Pus10_C"/>
    <property type="match status" value="1"/>
</dbReference>
<comment type="caution">
    <text evidence="8">The sequence shown here is derived from an EMBL/GenBank/DDBJ whole genome shotgun (WGS) entry which is preliminary data.</text>
</comment>
<dbReference type="InterPro" id="IPR020103">
    <property type="entry name" value="PsdUridine_synth_cat_dom_sf"/>
</dbReference>
<dbReference type="AlphaFoldDB" id="A0AAV5CVG1"/>
<dbReference type="InterPro" id="IPR048741">
    <property type="entry name" value="Pus10-like_C"/>
</dbReference>
<dbReference type="Pfam" id="PF21237">
    <property type="entry name" value="Pus10_N_euk"/>
    <property type="match status" value="1"/>
</dbReference>
<evidence type="ECO:0000256" key="5">
    <source>
        <dbReference type="SAM" id="MobiDB-lite"/>
    </source>
</evidence>
<dbReference type="EC" id="5.4.99.25" evidence="2"/>
<keyword evidence="9" id="KW-1185">Reference proteome</keyword>
<feature type="compositionally biased region" description="Polar residues" evidence="5">
    <location>
        <begin position="239"/>
        <end position="253"/>
    </location>
</feature>
<evidence type="ECO:0000256" key="4">
    <source>
        <dbReference type="ARBA" id="ARBA00023235"/>
    </source>
</evidence>
<keyword evidence="4" id="KW-0413">Isomerase</keyword>
<evidence type="ECO:0000256" key="3">
    <source>
        <dbReference type="ARBA" id="ARBA00022694"/>
    </source>
</evidence>
<sequence>MASTSTAAEAEAKSILERAAAYSFPPLHAVHHLLSVGVCVRCILRLFGAYSSACSCASLTASVLHTFLEERDDSIKSDSCTCLSTNGTYCSICLGILLPAYHQDGGTETPHDVSHIDNISSMISEVVQRESYQVDEFSLEISLPPVIAANERAVRLYMKQKYDNENWLKDKVFPQQTISVKEALRLLIVPSLEKQMNAKHGNNSFRIRLTYTHSDASQKLQSLLPNDNGRKRKAESRNGMDTSSEAHTSNSIYDNDKHSISESDSFIYKTLEGIQDQEFCNLVQLPPEKVAKSCHLVISCLRSSIYIGGRYLKLSRNVSQSCWIIDDERMGDASVEVRMLGSGRPFLIEVLNVRSVPSATEVQQIAEKINNSEKKYVRVRNLKLVGNDIWRMMREGEAENRYIIQLYHYLISLNPFSKQYSALIWTSRELTESDLHNISHMNDMEIIQKTPIRVLHRRSPLERKRTIHWMEIEKVTDSSNYYLLHLCTQAGTYIKEFVHGDLGRTHPSIGSILECRAEILQLDVTDVKMDFLQ</sequence>
<dbReference type="GO" id="GO:0160148">
    <property type="term" value="F:tRNA pseudouridine(55) synthase activity"/>
    <property type="evidence" value="ECO:0007669"/>
    <property type="project" value="UniProtKB-EC"/>
</dbReference>
<feature type="domain" description="Pus10-like C-terminal" evidence="7">
    <location>
        <begin position="333"/>
        <end position="527"/>
    </location>
</feature>
<gene>
    <name evidence="8" type="primary">ga19391</name>
    <name evidence="8" type="ORF">PR202_ga19391</name>
</gene>
<dbReference type="GO" id="GO:0031119">
    <property type="term" value="P:tRNA pseudouridine synthesis"/>
    <property type="evidence" value="ECO:0007669"/>
    <property type="project" value="TreeGrafter"/>
</dbReference>
<dbReference type="FunFam" id="3.30.70.3190:FF:000001">
    <property type="entry name" value="tRNA pseudouridine synthase Pus10"/>
    <property type="match status" value="1"/>
</dbReference>
<evidence type="ECO:0000259" key="7">
    <source>
        <dbReference type="Pfam" id="PF21238"/>
    </source>
</evidence>
<evidence type="ECO:0000256" key="1">
    <source>
        <dbReference type="ARBA" id="ARBA00009652"/>
    </source>
</evidence>
<evidence type="ECO:0000256" key="2">
    <source>
        <dbReference type="ARBA" id="ARBA00012787"/>
    </source>
</evidence>
<organism evidence="8 9">
    <name type="scientific">Eleusine coracana subsp. coracana</name>
    <dbReference type="NCBI Taxonomy" id="191504"/>
    <lineage>
        <taxon>Eukaryota</taxon>
        <taxon>Viridiplantae</taxon>
        <taxon>Streptophyta</taxon>
        <taxon>Embryophyta</taxon>
        <taxon>Tracheophyta</taxon>
        <taxon>Spermatophyta</taxon>
        <taxon>Magnoliopsida</taxon>
        <taxon>Liliopsida</taxon>
        <taxon>Poales</taxon>
        <taxon>Poaceae</taxon>
        <taxon>PACMAD clade</taxon>
        <taxon>Chloridoideae</taxon>
        <taxon>Cynodonteae</taxon>
        <taxon>Eleusininae</taxon>
        <taxon>Eleusine</taxon>
    </lineage>
</organism>
<dbReference type="GO" id="GO:0003723">
    <property type="term" value="F:RNA binding"/>
    <property type="evidence" value="ECO:0007669"/>
    <property type="project" value="InterPro"/>
</dbReference>
<evidence type="ECO:0000313" key="9">
    <source>
        <dbReference type="Proteomes" id="UP001054889"/>
    </source>
</evidence>
<keyword evidence="3" id="KW-0819">tRNA processing</keyword>
<dbReference type="EMBL" id="BQKI01000009">
    <property type="protein sequence ID" value="GJN02073.1"/>
    <property type="molecule type" value="Genomic_DNA"/>
</dbReference>
<dbReference type="SUPFAM" id="SSF55120">
    <property type="entry name" value="Pseudouridine synthase"/>
    <property type="match status" value="1"/>
</dbReference>
<name>A0AAV5CVG1_ELECO</name>
<feature type="domain" description="Pus10 N-terminal eukaryotes" evidence="6">
    <location>
        <begin position="117"/>
        <end position="295"/>
    </location>
</feature>
<dbReference type="InterPro" id="IPR039894">
    <property type="entry name" value="Pus10-like"/>
</dbReference>
<evidence type="ECO:0000313" key="8">
    <source>
        <dbReference type="EMBL" id="GJN02073.1"/>
    </source>
</evidence>
<reference evidence="8" key="1">
    <citation type="journal article" date="2018" name="DNA Res.">
        <title>Multiple hybrid de novo genome assembly of finger millet, an orphan allotetraploid crop.</title>
        <authorList>
            <person name="Hatakeyama M."/>
            <person name="Aluri S."/>
            <person name="Balachadran M.T."/>
            <person name="Sivarajan S.R."/>
            <person name="Patrignani A."/>
            <person name="Gruter S."/>
            <person name="Poveda L."/>
            <person name="Shimizu-Inatsugi R."/>
            <person name="Baeten J."/>
            <person name="Francoijs K.J."/>
            <person name="Nataraja K.N."/>
            <person name="Reddy Y.A.N."/>
            <person name="Phadnis S."/>
            <person name="Ravikumar R.L."/>
            <person name="Schlapbach R."/>
            <person name="Sreeman S.M."/>
            <person name="Shimizu K.K."/>
        </authorList>
    </citation>
    <scope>NUCLEOTIDE SEQUENCE</scope>
</reference>
<evidence type="ECO:0000259" key="6">
    <source>
        <dbReference type="Pfam" id="PF21237"/>
    </source>
</evidence>
<dbReference type="Gene3D" id="3.30.70.3190">
    <property type="match status" value="1"/>
</dbReference>